<evidence type="ECO:0000259" key="9">
    <source>
        <dbReference type="Pfam" id="PF24762"/>
    </source>
</evidence>
<dbReference type="GO" id="GO:0030992">
    <property type="term" value="C:intraciliary transport particle B"/>
    <property type="evidence" value="ECO:0007669"/>
    <property type="project" value="TreeGrafter"/>
</dbReference>
<keyword evidence="11" id="KW-1185">Reference proteome</keyword>
<evidence type="ECO:0000256" key="6">
    <source>
        <dbReference type="ARBA" id="ARBA00023069"/>
    </source>
</evidence>
<keyword evidence="2" id="KW-0217">Developmental protein</keyword>
<evidence type="ECO:0000313" key="10">
    <source>
        <dbReference type="EMBL" id="RWS06825.1"/>
    </source>
</evidence>
<reference evidence="10 11" key="1">
    <citation type="journal article" date="2018" name="Gigascience">
        <title>Genomes of trombidid mites reveal novel predicted allergens and laterally-transferred genes associated with secondary metabolism.</title>
        <authorList>
            <person name="Dong X."/>
            <person name="Chaisiri K."/>
            <person name="Xia D."/>
            <person name="Armstrong S.D."/>
            <person name="Fang Y."/>
            <person name="Donnelly M.J."/>
            <person name="Kadowaki T."/>
            <person name="McGarry J.W."/>
            <person name="Darby A.C."/>
            <person name="Makepeace B.L."/>
        </authorList>
    </citation>
    <scope>NUCLEOTIDE SEQUENCE [LARGE SCALE GENOMIC DNA]</scope>
    <source>
        <strain evidence="10">UoL-WK</strain>
    </source>
</reference>
<dbReference type="InterPro" id="IPR016024">
    <property type="entry name" value="ARM-type_fold"/>
</dbReference>
<organism evidence="10 11">
    <name type="scientific">Dinothrombium tinctorium</name>
    <dbReference type="NCBI Taxonomy" id="1965070"/>
    <lineage>
        <taxon>Eukaryota</taxon>
        <taxon>Metazoa</taxon>
        <taxon>Ecdysozoa</taxon>
        <taxon>Arthropoda</taxon>
        <taxon>Chelicerata</taxon>
        <taxon>Arachnida</taxon>
        <taxon>Acari</taxon>
        <taxon>Acariformes</taxon>
        <taxon>Trombidiformes</taxon>
        <taxon>Prostigmata</taxon>
        <taxon>Anystina</taxon>
        <taxon>Parasitengona</taxon>
        <taxon>Trombidioidea</taxon>
        <taxon>Trombidiidae</taxon>
        <taxon>Dinothrombium</taxon>
    </lineage>
</organism>
<dbReference type="InterPro" id="IPR015943">
    <property type="entry name" value="WD40/YVTN_repeat-like_dom_sf"/>
</dbReference>
<dbReference type="Gene3D" id="2.130.10.10">
    <property type="entry name" value="YVTN repeat-like/Quinoprotein amine dehydrogenase"/>
    <property type="match status" value="2"/>
</dbReference>
<name>A0A3S3NPP5_9ACAR</name>
<dbReference type="InterPro" id="IPR036322">
    <property type="entry name" value="WD40_repeat_dom_sf"/>
</dbReference>
<evidence type="ECO:0000256" key="5">
    <source>
        <dbReference type="ARBA" id="ARBA00022803"/>
    </source>
</evidence>
<dbReference type="GO" id="GO:0036064">
    <property type="term" value="C:ciliary basal body"/>
    <property type="evidence" value="ECO:0007669"/>
    <property type="project" value="TreeGrafter"/>
</dbReference>
<dbReference type="InterPro" id="IPR001680">
    <property type="entry name" value="WD40_rpt"/>
</dbReference>
<dbReference type="Proteomes" id="UP000285301">
    <property type="component" value="Unassembled WGS sequence"/>
</dbReference>
<evidence type="ECO:0000256" key="3">
    <source>
        <dbReference type="ARBA" id="ARBA00022574"/>
    </source>
</evidence>
<gene>
    <name evidence="10" type="ORF">B4U79_08818</name>
</gene>
<dbReference type="PANTHER" id="PTHR15722:SF2">
    <property type="entry name" value="INTRAFLAGELLAR TRANSPORT PROTEIN 172 HOMOLOG"/>
    <property type="match status" value="1"/>
</dbReference>
<dbReference type="Gene3D" id="1.25.40.470">
    <property type="match status" value="2"/>
</dbReference>
<keyword evidence="4" id="KW-0677">Repeat</keyword>
<dbReference type="SUPFAM" id="SSF50978">
    <property type="entry name" value="WD40 repeat-like"/>
    <property type="match status" value="1"/>
</dbReference>
<protein>
    <submittedName>
        <fullName evidence="10">Wimple/ift172-like protein</fullName>
    </submittedName>
</protein>
<keyword evidence="6" id="KW-0969">Cilium</keyword>
<evidence type="ECO:0000256" key="1">
    <source>
        <dbReference type="ARBA" id="ARBA00004138"/>
    </source>
</evidence>
<dbReference type="GO" id="GO:0005930">
    <property type="term" value="C:axoneme"/>
    <property type="evidence" value="ECO:0007669"/>
    <property type="project" value="TreeGrafter"/>
</dbReference>
<keyword evidence="7" id="KW-0966">Cell projection</keyword>
<evidence type="ECO:0000256" key="2">
    <source>
        <dbReference type="ARBA" id="ARBA00022473"/>
    </source>
</evidence>
<dbReference type="GO" id="GO:0042073">
    <property type="term" value="P:intraciliary transport"/>
    <property type="evidence" value="ECO:0007669"/>
    <property type="project" value="TreeGrafter"/>
</dbReference>
<keyword evidence="5" id="KW-0802">TPR repeat</keyword>
<evidence type="ECO:0000256" key="8">
    <source>
        <dbReference type="ARBA" id="ARBA00038130"/>
    </source>
</evidence>
<dbReference type="Pfam" id="PF24762">
    <property type="entry name" value="TPR_IF140-IFT172"/>
    <property type="match status" value="1"/>
</dbReference>
<dbReference type="SUPFAM" id="SSF48371">
    <property type="entry name" value="ARM repeat"/>
    <property type="match status" value="1"/>
</dbReference>
<evidence type="ECO:0000313" key="11">
    <source>
        <dbReference type="Proteomes" id="UP000285301"/>
    </source>
</evidence>
<dbReference type="EMBL" id="NCKU01003855">
    <property type="protein sequence ID" value="RWS06825.1"/>
    <property type="molecule type" value="Genomic_DNA"/>
</dbReference>
<sequence length="1615" mass="181724">MKIKHEKSLLLPENSGPNLYRIECCSWSPNMSKLAVCSSANNQIILFDANTNERKEKFALKPAGKNFSKKSFVVKGIAFSPDSTKLAIGQTDCVIFVYKIGDNWGEKKSIVGKYTLQTPVTCLKWCNVGIVFGCADGKVKVIQTSSNKMSTLLSNNSMVISMDIANDTIVGGYLNGAILMNTFGSRDLSGQQIFTHSCPPFALCLSHTGYVCVGGCDGKLVFSNVSDNNMLRSGSNKQNIEFGSEITCLGASPSGSTILMTSLDKIFLFSLESKMWRQTMQIELDGTCLITCLLWSKDATKLLAGAVNGAVELFSCQWRKKLIGDNHEVNFVGSNQIVIKDLASNSSSVYRSNSEIRDVKIVRDNYVIIWTSNSLITGSLKDPQNRYSEIEWSSLPLDGVKFCFDYENVALITVAGELYVVEIGNNHLLASVRTEFVNPHLMSVRINERKSKAKIFAYLVDLKTISILDLISGLQLCVWSHDERLDWLELNETGKRLLFRDKSLKLHLLDILNQESTTMLNFCGFVQWVPGSDVIVAQSRDKLYIWYDFSKPVIHDISHGSRTEAVGIIREGGLTRVIFNGSENDFILDEVLLEFDTAIEDGDLQRAMSFLETCNMSAESDFMWRTLGNVALKSSNLTIAERAFAAVGDVTRASYIRECLEDPMKLALLDSDWSTFESHDFDNAIETYLTLHKWTKAIDLAARWGRDDVKEDLEKKYFNWLLESNQEADAGELMEKAGNLEEAIKLYLKAGRVVQAAGAILAASSKRDFDLSVSLIESVIRELAASKFYEECGKLNELPMINNITEALNCYIKAKAYNKAIDLARKEFPDEVVRLENQYAEYLLNEARDPAAAVSHFIEAGKTERAVEAAIKGGQFERAAEIAAILDTLSPVYGKQIGDYYASIDQLNTALEIYLSCGCVKEAVTLLNNRGQYNRAYKLAKKLMDPDEAKEMYANIAKSLENEGKLKEAERIYLTCDDADSAISMYKSRKQYDSMIKLVKQFHPDLLISTHLHLAKELESEGLYNQAESHYVAANEWKTAVQMYKNINKWEEAYRVARTFGGAVPAKQVAFLWAKSLDNIDSAVKLLSRFGLLHQVIDYAIESNSFVFARNLVLNSGLDMKHKLNEVNLKYALWLEDEGRFEEAEALFIESGKAKEAVLMYIHNGSFSDALRVAEEHVNDDNCISDILVAQAKSVLEKGGRSIENLTRAEALLLRAGRIELAVKMYKDNDMWDEALRVCEQYAPNLSNSVKREMIATQGNKLNLERSATRTIMHQEPQFEKKELLSKLDEVNPKESLEMAEKAGDREAVIKQALLLSSKYIKEKSTVEALKVLNKYPSVFLIPESCKLLIRIALDLFAFENNFEPSLNVWKALRDSFLQVITSSNGEAESQTVEKLLLITHYMLLRRVLSSLGGQNGANELLIKLSAGMLRYTDVIRVDKAFYEAGKIAKDNNRFDLAFVFWNHFLDIADAIEEGDTNVDHSDFEGTDVPSEVPLPNELFCVENDPKLVEQVKSWILKTSMDNEISQSLPIDAFRDGNVYEASLINSDSSISLPCLVSSYPVIRHKMLELKPGKYAANKDDWNKLLMLTKVSFWERRLERDLAFHWKIVRKRNCR</sequence>
<dbReference type="OrthoDB" id="2186662at2759"/>
<dbReference type="STRING" id="1965070.A0A3S3NPP5"/>
<dbReference type="SMART" id="SM00320">
    <property type="entry name" value="WD40"/>
    <property type="match status" value="6"/>
</dbReference>
<comment type="subcellular location">
    <subcellularLocation>
        <location evidence="1">Cell projection</location>
        <location evidence="1">Cilium</location>
    </subcellularLocation>
</comment>
<feature type="domain" description="IF140/IFT172/WDR19 TPR" evidence="9">
    <location>
        <begin position="946"/>
        <end position="1164"/>
    </location>
</feature>
<dbReference type="SUPFAM" id="SSF69322">
    <property type="entry name" value="Tricorn protease domain 2"/>
    <property type="match status" value="1"/>
</dbReference>
<accession>A0A3S3NPP5</accession>
<keyword evidence="3" id="KW-0853">WD repeat</keyword>
<evidence type="ECO:0000256" key="4">
    <source>
        <dbReference type="ARBA" id="ARBA00022737"/>
    </source>
</evidence>
<dbReference type="PANTHER" id="PTHR15722">
    <property type="entry name" value="IFT140/172-RELATED"/>
    <property type="match status" value="1"/>
</dbReference>
<evidence type="ECO:0000256" key="7">
    <source>
        <dbReference type="ARBA" id="ARBA00023273"/>
    </source>
</evidence>
<comment type="similarity">
    <text evidence="8">Belongs to the IFT172 family.</text>
</comment>
<proteinExistence type="inferred from homology"/>
<dbReference type="InterPro" id="IPR056168">
    <property type="entry name" value="TPR_IF140/IFT172/WDR19"/>
</dbReference>
<comment type="caution">
    <text evidence="10">The sequence shown here is derived from an EMBL/GenBank/DDBJ whole genome shotgun (WGS) entry which is preliminary data.</text>
</comment>